<dbReference type="Proteomes" id="UP001363151">
    <property type="component" value="Unassembled WGS sequence"/>
</dbReference>
<gene>
    <name evidence="2" type="ORF">SO694_00095056</name>
</gene>
<accession>A0ABR1FSG9</accession>
<reference evidence="2 3" key="1">
    <citation type="submission" date="2024-03" db="EMBL/GenBank/DDBJ databases">
        <title>Aureococcus anophagefferens CCMP1851 and Kratosvirus quantuckense: Draft genome of a second virus-susceptible host strain in the model system.</title>
        <authorList>
            <person name="Chase E."/>
            <person name="Truchon A.R."/>
            <person name="Schepens W."/>
            <person name="Wilhelm S.W."/>
        </authorList>
    </citation>
    <scope>NUCLEOTIDE SEQUENCE [LARGE SCALE GENOMIC DNA]</scope>
    <source>
        <strain evidence="2 3">CCMP1851</strain>
    </source>
</reference>
<evidence type="ECO:0000313" key="2">
    <source>
        <dbReference type="EMBL" id="KAK7237407.1"/>
    </source>
</evidence>
<name>A0ABR1FSG9_AURAN</name>
<keyword evidence="3" id="KW-1185">Reference proteome</keyword>
<evidence type="ECO:0000313" key="3">
    <source>
        <dbReference type="Proteomes" id="UP001363151"/>
    </source>
</evidence>
<sequence length="236" mass="25752">MAPQTRAGGGGGDDDDGPPPTLLSIVNLNKLFKDVTIFTPQSGVHDGNKALFRSWTRSIMLHAPVLEIVGRHAKADFEDIYDAEWNKIDPSEQAQSAHMLKYFLKTKTAATAASLVRSLTGKGADAKGIFIKLAKMYGTYNDQGVSIRKQLAALNMRTLGGPTELQLELDDLSQLYEDTCGHALPEGQVRQYFLDGMDPRGGRSHPDLTAAHDMYVAHGTPVDEMVEAIIKSIEAR</sequence>
<feature type="region of interest" description="Disordered" evidence="1">
    <location>
        <begin position="1"/>
        <end position="20"/>
    </location>
</feature>
<dbReference type="EMBL" id="JBBJCI010000251">
    <property type="protein sequence ID" value="KAK7237407.1"/>
    <property type="molecule type" value="Genomic_DNA"/>
</dbReference>
<protein>
    <submittedName>
        <fullName evidence="2">Uncharacterized protein</fullName>
    </submittedName>
</protein>
<organism evidence="2 3">
    <name type="scientific">Aureococcus anophagefferens</name>
    <name type="common">Harmful bloom alga</name>
    <dbReference type="NCBI Taxonomy" id="44056"/>
    <lineage>
        <taxon>Eukaryota</taxon>
        <taxon>Sar</taxon>
        <taxon>Stramenopiles</taxon>
        <taxon>Ochrophyta</taxon>
        <taxon>Pelagophyceae</taxon>
        <taxon>Pelagomonadales</taxon>
        <taxon>Pelagomonadaceae</taxon>
        <taxon>Aureococcus</taxon>
    </lineage>
</organism>
<comment type="caution">
    <text evidence="2">The sequence shown here is derived from an EMBL/GenBank/DDBJ whole genome shotgun (WGS) entry which is preliminary data.</text>
</comment>
<feature type="non-terminal residue" evidence="2">
    <location>
        <position position="236"/>
    </location>
</feature>
<proteinExistence type="predicted"/>
<evidence type="ECO:0000256" key="1">
    <source>
        <dbReference type="SAM" id="MobiDB-lite"/>
    </source>
</evidence>